<sequence length="555" mass="61222">MNKFLTLTKVLFKNGGEGLVQKDKKKLPKTIALIVLMVVAFIPMMASFVMMAAASYGAFAKMGQEGLILEMGIIAACFIIFVFGIFYVMSTFYFSTDVEKLLPLPLKPSMIIGSKFTVVMLYEYLTMLVFLLPIMVTFGVMSKAGILYYLYMILIFLAIPVVPLVVASLISMLIMRFLPFAKNKDAFRTIAGILGLGIGIGCNILFQKLGSSTENPEQLVQLMMQGNNSLVGTSSKLFPSAKLAVNAMLYSGELKGLINLILFVVVSIALILILLILGEALYFKGAIGISEASSKRRKLSKRELEESTVQSSSLKSYTVKELKILFRTPAYFMNCVLMNFLFPVIFLIPFFSQPQMMSELGKVRDILNSNSVPGIVIGIVFGFMMFISVANPTSTTSISREGQNIFVCKYLPISYKKQIMAKVLSGIILNFIGLGLMIIVAMVILVPPVYLLIQVIIIAVLVSLFANFIGILIDLNFPKLQWDTEQRAVKQNMNVLILMLLGFIIGGVSVAAVGILKLNLWSAFGTLAGIYLILDILLYWILSTAGVKMFKKIQA</sequence>
<name>A0ABS1TAK3_9CLOT</name>
<reference evidence="2 3" key="1">
    <citation type="submission" date="2021-01" db="EMBL/GenBank/DDBJ databases">
        <title>Genome public.</title>
        <authorList>
            <person name="Liu C."/>
            <person name="Sun Q."/>
        </authorList>
    </citation>
    <scope>NUCLEOTIDE SEQUENCE [LARGE SCALE GENOMIC DNA]</scope>
    <source>
        <strain evidence="2 3">YIM B02515</strain>
    </source>
</reference>
<comment type="caution">
    <text evidence="2">The sequence shown here is derived from an EMBL/GenBank/DDBJ whole genome shotgun (WGS) entry which is preliminary data.</text>
</comment>
<dbReference type="RefSeq" id="WP_202749124.1">
    <property type="nucleotide sequence ID" value="NZ_JAESWC010000004.1"/>
</dbReference>
<feature type="transmembrane region" description="Helical" evidence="1">
    <location>
        <begin position="71"/>
        <end position="95"/>
    </location>
</feature>
<feature type="transmembrane region" description="Helical" evidence="1">
    <location>
        <begin position="257"/>
        <end position="277"/>
    </location>
</feature>
<feature type="transmembrane region" description="Helical" evidence="1">
    <location>
        <begin position="423"/>
        <end position="445"/>
    </location>
</feature>
<feature type="transmembrane region" description="Helical" evidence="1">
    <location>
        <begin position="116"/>
        <end position="140"/>
    </location>
</feature>
<feature type="transmembrane region" description="Helical" evidence="1">
    <location>
        <begin position="371"/>
        <end position="390"/>
    </location>
</feature>
<dbReference type="Pfam" id="PF16949">
    <property type="entry name" value="ABC_tran_2"/>
    <property type="match status" value="1"/>
</dbReference>
<organism evidence="2 3">
    <name type="scientific">Clostridium rhizosphaerae</name>
    <dbReference type="NCBI Taxonomy" id="2803861"/>
    <lineage>
        <taxon>Bacteria</taxon>
        <taxon>Bacillati</taxon>
        <taxon>Bacillota</taxon>
        <taxon>Clostridia</taxon>
        <taxon>Eubacteriales</taxon>
        <taxon>Clostridiaceae</taxon>
        <taxon>Clostridium</taxon>
    </lineage>
</organism>
<keyword evidence="3" id="KW-1185">Reference proteome</keyword>
<gene>
    <name evidence="2" type="ORF">JK636_11435</name>
</gene>
<evidence type="ECO:0000256" key="1">
    <source>
        <dbReference type="SAM" id="Phobius"/>
    </source>
</evidence>
<feature type="transmembrane region" description="Helical" evidence="1">
    <location>
        <begin position="146"/>
        <end position="174"/>
    </location>
</feature>
<keyword evidence="1" id="KW-0812">Transmembrane</keyword>
<feature type="transmembrane region" description="Helical" evidence="1">
    <location>
        <begin position="31"/>
        <end position="59"/>
    </location>
</feature>
<feature type="transmembrane region" description="Helical" evidence="1">
    <location>
        <begin position="330"/>
        <end position="351"/>
    </location>
</feature>
<dbReference type="Proteomes" id="UP000632377">
    <property type="component" value="Unassembled WGS sequence"/>
</dbReference>
<proteinExistence type="predicted"/>
<accession>A0ABS1TAK3</accession>
<feature type="transmembrane region" description="Helical" evidence="1">
    <location>
        <begin position="186"/>
        <end position="206"/>
    </location>
</feature>
<keyword evidence="1" id="KW-0472">Membrane</keyword>
<feature type="transmembrane region" description="Helical" evidence="1">
    <location>
        <begin position="494"/>
        <end position="515"/>
    </location>
</feature>
<evidence type="ECO:0000313" key="2">
    <source>
        <dbReference type="EMBL" id="MBL4936374.1"/>
    </source>
</evidence>
<dbReference type="InterPro" id="IPR031599">
    <property type="entry name" value="ABC_tran_2"/>
</dbReference>
<dbReference type="EMBL" id="JAESWC010000004">
    <property type="protein sequence ID" value="MBL4936374.1"/>
    <property type="molecule type" value="Genomic_DNA"/>
</dbReference>
<keyword evidence="1" id="KW-1133">Transmembrane helix</keyword>
<protein>
    <recommendedName>
        <fullName evidence="4">ABC transporter permease</fullName>
    </recommendedName>
</protein>
<evidence type="ECO:0008006" key="4">
    <source>
        <dbReference type="Google" id="ProtNLM"/>
    </source>
</evidence>
<feature type="transmembrane region" description="Helical" evidence="1">
    <location>
        <begin position="451"/>
        <end position="473"/>
    </location>
</feature>
<feature type="transmembrane region" description="Helical" evidence="1">
    <location>
        <begin position="521"/>
        <end position="542"/>
    </location>
</feature>
<evidence type="ECO:0000313" key="3">
    <source>
        <dbReference type="Proteomes" id="UP000632377"/>
    </source>
</evidence>